<dbReference type="PANTHER" id="PTHR10972:SF141">
    <property type="entry name" value="OXYSTEROL-BINDING PROTEIN"/>
    <property type="match status" value="1"/>
</dbReference>
<gene>
    <name evidence="1" type="ORF">TMSB3V08_LOCUS10291</name>
</gene>
<dbReference type="GO" id="GO:0032934">
    <property type="term" value="F:sterol binding"/>
    <property type="evidence" value="ECO:0007669"/>
    <property type="project" value="TreeGrafter"/>
</dbReference>
<sequence>MFHARPSQPAVRLVIAGLVEENGLPWTATLGSRRLALAALIWVTNHLLHLIWCGSDSLTSTLLFYPLQCLSTLGIKAVPSVDSAPGTTLVHPCSLIPSILLTCRGACWTAAFDELLQHLQNSPFVHCVAVLHPLVELVPLDLSHDNAVPNGETCSDDVFRGSDQHTAVPQARLSDAPIAIAISKYYTYLHINDDLTDEEDEEEIATVAVEEHKSVILHLLSQLKLGMDLTRVVLPTFILERRSLLEMFADSMGHPHLFIK</sequence>
<organism evidence="1">
    <name type="scientific">Timema monikensis</name>
    <dbReference type="NCBI Taxonomy" id="170555"/>
    <lineage>
        <taxon>Eukaryota</taxon>
        <taxon>Metazoa</taxon>
        <taxon>Ecdysozoa</taxon>
        <taxon>Arthropoda</taxon>
        <taxon>Hexapoda</taxon>
        <taxon>Insecta</taxon>
        <taxon>Pterygota</taxon>
        <taxon>Neoptera</taxon>
        <taxon>Polyneoptera</taxon>
        <taxon>Phasmatodea</taxon>
        <taxon>Timematodea</taxon>
        <taxon>Timematoidea</taxon>
        <taxon>Timematidae</taxon>
        <taxon>Timema</taxon>
    </lineage>
</organism>
<dbReference type="SUPFAM" id="SSF144000">
    <property type="entry name" value="Oxysterol-binding protein-like"/>
    <property type="match status" value="1"/>
</dbReference>
<name>A0A7R9EGL6_9NEOP</name>
<dbReference type="InterPro" id="IPR000648">
    <property type="entry name" value="Oxysterol-bd"/>
</dbReference>
<dbReference type="AlphaFoldDB" id="A0A7R9EGL6"/>
<evidence type="ECO:0000313" key="1">
    <source>
        <dbReference type="EMBL" id="CAD7433621.1"/>
    </source>
</evidence>
<protein>
    <submittedName>
        <fullName evidence="1">Uncharacterized protein</fullName>
    </submittedName>
</protein>
<dbReference type="EMBL" id="OB796618">
    <property type="protein sequence ID" value="CAD7433621.1"/>
    <property type="molecule type" value="Genomic_DNA"/>
</dbReference>
<dbReference type="GO" id="GO:0005829">
    <property type="term" value="C:cytosol"/>
    <property type="evidence" value="ECO:0007669"/>
    <property type="project" value="TreeGrafter"/>
</dbReference>
<accession>A0A7R9EGL6</accession>
<dbReference type="PANTHER" id="PTHR10972">
    <property type="entry name" value="OXYSTEROL-BINDING PROTEIN-RELATED"/>
    <property type="match status" value="1"/>
</dbReference>
<proteinExistence type="predicted"/>
<reference evidence="1" key="1">
    <citation type="submission" date="2020-11" db="EMBL/GenBank/DDBJ databases">
        <authorList>
            <person name="Tran Van P."/>
        </authorList>
    </citation>
    <scope>NUCLEOTIDE SEQUENCE</scope>
</reference>
<dbReference type="InterPro" id="IPR037239">
    <property type="entry name" value="OSBP_sf"/>
</dbReference>
<dbReference type="GO" id="GO:0016020">
    <property type="term" value="C:membrane"/>
    <property type="evidence" value="ECO:0007669"/>
    <property type="project" value="TreeGrafter"/>
</dbReference>